<evidence type="ECO:0000313" key="3">
    <source>
        <dbReference type="Proteomes" id="UP000481043"/>
    </source>
</evidence>
<evidence type="ECO:0000256" key="1">
    <source>
        <dbReference type="SAM" id="Phobius"/>
    </source>
</evidence>
<organism evidence="2 3">
    <name type="scientific">Bacillus mesophilus</name>
    <dbReference type="NCBI Taxonomy" id="1808955"/>
    <lineage>
        <taxon>Bacteria</taxon>
        <taxon>Bacillati</taxon>
        <taxon>Bacillota</taxon>
        <taxon>Bacilli</taxon>
        <taxon>Bacillales</taxon>
        <taxon>Bacillaceae</taxon>
        <taxon>Bacillus</taxon>
    </lineage>
</organism>
<dbReference type="InterPro" id="IPR058724">
    <property type="entry name" value="YhzF"/>
</dbReference>
<feature type="transmembrane region" description="Helical" evidence="1">
    <location>
        <begin position="45"/>
        <end position="63"/>
    </location>
</feature>
<reference evidence="2 3" key="1">
    <citation type="submission" date="2020-02" db="EMBL/GenBank/DDBJ databases">
        <title>Bacillus aquiflavi sp. nov., isolated from yellow water of strong flavor Chinese baijiu in Yibin region of China.</title>
        <authorList>
            <person name="Xie J."/>
        </authorList>
    </citation>
    <scope>NUCLEOTIDE SEQUENCE [LARGE SCALE GENOMIC DNA]</scope>
    <source>
        <strain evidence="2 3">SA4</strain>
    </source>
</reference>
<dbReference type="Proteomes" id="UP000481043">
    <property type="component" value="Unassembled WGS sequence"/>
</dbReference>
<evidence type="ECO:0000313" key="2">
    <source>
        <dbReference type="EMBL" id="NEY70783.1"/>
    </source>
</evidence>
<accession>A0A6M0Q3P0</accession>
<gene>
    <name evidence="2" type="ORF">G4D63_03410</name>
</gene>
<dbReference type="EMBL" id="JAAIWM010000001">
    <property type="protein sequence ID" value="NEY70783.1"/>
    <property type="molecule type" value="Genomic_DNA"/>
</dbReference>
<dbReference type="RefSeq" id="WP_163177711.1">
    <property type="nucleotide sequence ID" value="NZ_JAAIWM010000001.1"/>
</dbReference>
<keyword evidence="1" id="KW-0472">Membrane</keyword>
<dbReference type="Pfam" id="PF26302">
    <property type="entry name" value="YhzF"/>
    <property type="match status" value="1"/>
</dbReference>
<protein>
    <submittedName>
        <fullName evidence="2">Uncharacterized protein</fullName>
    </submittedName>
</protein>
<dbReference type="AlphaFoldDB" id="A0A6M0Q3P0"/>
<proteinExistence type="predicted"/>
<keyword evidence="1" id="KW-0812">Transmembrane</keyword>
<keyword evidence="3" id="KW-1185">Reference proteome</keyword>
<name>A0A6M0Q3P0_9BACI</name>
<feature type="transmembrane region" description="Helical" evidence="1">
    <location>
        <begin position="5"/>
        <end position="25"/>
    </location>
</feature>
<sequence>MLVGLMICCGLIGIFFYTKMIHYYITSRTTGAYPPVRMLKQKATAMGGIGTIFILFCIIFYFFI</sequence>
<keyword evidence="1" id="KW-1133">Transmembrane helix</keyword>
<comment type="caution">
    <text evidence="2">The sequence shown here is derived from an EMBL/GenBank/DDBJ whole genome shotgun (WGS) entry which is preliminary data.</text>
</comment>